<evidence type="ECO:0000256" key="4">
    <source>
        <dbReference type="SAM" id="SignalP"/>
    </source>
</evidence>
<dbReference type="InterPro" id="IPR000618">
    <property type="entry name" value="Insect_cuticle"/>
</dbReference>
<dbReference type="PRINTS" id="PR00947">
    <property type="entry name" value="CUTICLE"/>
</dbReference>
<keyword evidence="4" id="KW-0732">Signal</keyword>
<dbReference type="EnsemblMetazoa" id="ADIR014368-RA">
    <property type="protein sequence ID" value="ADIR014368-PA"/>
    <property type="gene ID" value="ADIR014368"/>
</dbReference>
<evidence type="ECO:0000256" key="1">
    <source>
        <dbReference type="ARBA" id="ARBA00022460"/>
    </source>
</evidence>
<dbReference type="Proteomes" id="UP000075884">
    <property type="component" value="Unassembled WGS sequence"/>
</dbReference>
<dbReference type="PROSITE" id="PS00233">
    <property type="entry name" value="CHIT_BIND_RR_1"/>
    <property type="match status" value="1"/>
</dbReference>
<dbReference type="VEuPathDB" id="VectorBase:ADIR014368"/>
<dbReference type="GO" id="GO:0042302">
    <property type="term" value="F:structural constituent of cuticle"/>
    <property type="evidence" value="ECO:0007669"/>
    <property type="project" value="UniProtKB-UniRule"/>
</dbReference>
<dbReference type="Pfam" id="PF00379">
    <property type="entry name" value="Chitin_bind_4"/>
    <property type="match status" value="1"/>
</dbReference>
<feature type="signal peptide" evidence="4">
    <location>
        <begin position="1"/>
        <end position="16"/>
    </location>
</feature>
<sequence length="159" mass="18188">MFKPLALVCLVAFVQAAHIKQHTGYETKVEHEPHQKAHQLEDVDAGEELADESQDYYAYPKYQFEYGVKDPLTGDHKSQWEMRDGDIVKGSYTLDEPDGTQRIVEYRADDRNGFEAIVKKIGKPKHPEHEVSKKSPKDEHAADTHDAVGRSYSKLKKYS</sequence>
<dbReference type="InterPro" id="IPR051217">
    <property type="entry name" value="Insect_Cuticle_Struc_Prot"/>
</dbReference>
<feature type="compositionally biased region" description="Basic and acidic residues" evidence="3">
    <location>
        <begin position="125"/>
        <end position="148"/>
    </location>
</feature>
<keyword evidence="6" id="KW-1185">Reference proteome</keyword>
<dbReference type="STRING" id="7168.A0A182NWW4"/>
<dbReference type="GO" id="GO:0031012">
    <property type="term" value="C:extracellular matrix"/>
    <property type="evidence" value="ECO:0007669"/>
    <property type="project" value="TreeGrafter"/>
</dbReference>
<evidence type="ECO:0000313" key="6">
    <source>
        <dbReference type="Proteomes" id="UP000075884"/>
    </source>
</evidence>
<accession>A0A182NWW4</accession>
<feature type="chain" id="PRO_5008130530" evidence="4">
    <location>
        <begin position="17"/>
        <end position="159"/>
    </location>
</feature>
<reference evidence="6" key="1">
    <citation type="submission" date="2013-03" db="EMBL/GenBank/DDBJ databases">
        <title>The Genome Sequence of Anopheles dirus WRAIR2.</title>
        <authorList>
            <consortium name="The Broad Institute Genomics Platform"/>
            <person name="Neafsey D.E."/>
            <person name="Walton C."/>
            <person name="Walker B."/>
            <person name="Young S.K."/>
            <person name="Zeng Q."/>
            <person name="Gargeya S."/>
            <person name="Fitzgerald M."/>
            <person name="Haas B."/>
            <person name="Abouelleil A."/>
            <person name="Allen A.W."/>
            <person name="Alvarado L."/>
            <person name="Arachchi H.M."/>
            <person name="Berlin A.M."/>
            <person name="Chapman S.B."/>
            <person name="Gainer-Dewar J."/>
            <person name="Goldberg J."/>
            <person name="Griggs A."/>
            <person name="Gujja S."/>
            <person name="Hansen M."/>
            <person name="Howarth C."/>
            <person name="Imamovic A."/>
            <person name="Ireland A."/>
            <person name="Larimer J."/>
            <person name="McCowan C."/>
            <person name="Murphy C."/>
            <person name="Pearson M."/>
            <person name="Poon T.W."/>
            <person name="Priest M."/>
            <person name="Roberts A."/>
            <person name="Saif S."/>
            <person name="Shea T."/>
            <person name="Sisk P."/>
            <person name="Sykes S."/>
            <person name="Wortman J."/>
            <person name="Nusbaum C."/>
            <person name="Birren B."/>
        </authorList>
    </citation>
    <scope>NUCLEOTIDE SEQUENCE [LARGE SCALE GENOMIC DNA]</scope>
    <source>
        <strain evidence="6">WRAIR2</strain>
    </source>
</reference>
<keyword evidence="1 2" id="KW-0193">Cuticle</keyword>
<evidence type="ECO:0000256" key="2">
    <source>
        <dbReference type="PROSITE-ProRule" id="PRU00497"/>
    </source>
</evidence>
<reference evidence="5" key="2">
    <citation type="submission" date="2020-05" db="UniProtKB">
        <authorList>
            <consortium name="EnsemblMetazoa"/>
        </authorList>
    </citation>
    <scope>IDENTIFICATION</scope>
    <source>
        <strain evidence="5">WRAIR2</strain>
    </source>
</reference>
<name>A0A182NWW4_9DIPT</name>
<protein>
    <submittedName>
        <fullName evidence="5">Uncharacterized protein</fullName>
    </submittedName>
</protein>
<organism evidence="5 6">
    <name type="scientific">Anopheles dirus</name>
    <dbReference type="NCBI Taxonomy" id="7168"/>
    <lineage>
        <taxon>Eukaryota</taxon>
        <taxon>Metazoa</taxon>
        <taxon>Ecdysozoa</taxon>
        <taxon>Arthropoda</taxon>
        <taxon>Hexapoda</taxon>
        <taxon>Insecta</taxon>
        <taxon>Pterygota</taxon>
        <taxon>Neoptera</taxon>
        <taxon>Endopterygota</taxon>
        <taxon>Diptera</taxon>
        <taxon>Nematocera</taxon>
        <taxon>Culicoidea</taxon>
        <taxon>Culicidae</taxon>
        <taxon>Anophelinae</taxon>
        <taxon>Anopheles</taxon>
    </lineage>
</organism>
<dbReference type="PROSITE" id="PS51155">
    <property type="entry name" value="CHIT_BIND_RR_2"/>
    <property type="match status" value="1"/>
</dbReference>
<dbReference type="PANTHER" id="PTHR12236">
    <property type="entry name" value="STRUCTURAL CONTITUENT OF CUTICLE"/>
    <property type="match status" value="1"/>
</dbReference>
<evidence type="ECO:0000313" key="5">
    <source>
        <dbReference type="EnsemblMetazoa" id="ADIR014368-PA"/>
    </source>
</evidence>
<evidence type="ECO:0000256" key="3">
    <source>
        <dbReference type="SAM" id="MobiDB-lite"/>
    </source>
</evidence>
<dbReference type="GO" id="GO:0005615">
    <property type="term" value="C:extracellular space"/>
    <property type="evidence" value="ECO:0007669"/>
    <property type="project" value="TreeGrafter"/>
</dbReference>
<dbReference type="PANTHER" id="PTHR12236:SF76">
    <property type="entry name" value="ADULT-SPECIFIC CUTICULAR PROTEIN ACP-20-LIKE PROTEIN"/>
    <property type="match status" value="1"/>
</dbReference>
<feature type="region of interest" description="Disordered" evidence="3">
    <location>
        <begin position="118"/>
        <end position="159"/>
    </location>
</feature>
<dbReference type="AlphaFoldDB" id="A0A182NWW4"/>
<dbReference type="InterPro" id="IPR031311">
    <property type="entry name" value="CHIT_BIND_RR_consensus"/>
</dbReference>
<proteinExistence type="predicted"/>